<dbReference type="Pfam" id="PF13749">
    <property type="entry name" value="HATPase_c_4"/>
    <property type="match status" value="1"/>
</dbReference>
<name>A0A3S2XLX2_9FLAO</name>
<reference evidence="2 3" key="1">
    <citation type="submission" date="2019-01" db="EMBL/GenBank/DDBJ databases">
        <authorList>
            <person name="Chen W.-M."/>
        </authorList>
    </citation>
    <scope>NUCLEOTIDE SEQUENCE [LARGE SCALE GENOMIC DNA]</scope>
    <source>
        <strain evidence="2 3">BBQ-12</strain>
    </source>
</reference>
<evidence type="ECO:0000259" key="1">
    <source>
        <dbReference type="Pfam" id="PF04326"/>
    </source>
</evidence>
<accession>A0A3S2XLX2</accession>
<sequence>MSETNRVEYKQELTDSLEKEVIAFLNYKEGGIIYIGIDKLGVAVGVKDSDSDQLKIKDRLKHNILPSCMGLFDVISESNNGLDIIKIVVASGSEKPYFLRKFGMTEKGCFVRIGTASEPMPQKRIDELFAKRIRNSISKIKSNRQDLTFEQLKIYYEATGSKLNDKFAQNLELINEDGFLNYVAYLLADHNGNSIKLAKYNGINRVNLIENNEYGYCSLIKAAKQVLDKLELENKTLSKITSKERENQRLWNPIALREAVVNAIIHNDYSNEVPPKFEIFDDRIEITSAGGLPDALNQEEFFDGVSIPRNKELMRIFKDLDMVEQLGSGVPRILESYPKECFKFSDNFLRMIFPVAEIGNKVNSKEVPDSGGAIGGAIGGVIGGAISILTERQKEVLEIIIKDDKISYRAIAEQMSINESAVSKHIEQLKEKGYIERIGGTRGFWKVKYPIQ</sequence>
<keyword evidence="3" id="KW-1185">Reference proteome</keyword>
<dbReference type="RefSeq" id="WP_128192973.1">
    <property type="nucleotide sequence ID" value="NZ_SACJ01000001.1"/>
</dbReference>
<protein>
    <submittedName>
        <fullName evidence="2">Winged helix-turn-helix transcriptional regulator</fullName>
    </submittedName>
</protein>
<dbReference type="EMBL" id="SACJ01000001">
    <property type="protein sequence ID" value="RVT79654.1"/>
    <property type="molecule type" value="Genomic_DNA"/>
</dbReference>
<dbReference type="GO" id="GO:0006355">
    <property type="term" value="P:regulation of DNA-templated transcription"/>
    <property type="evidence" value="ECO:0007669"/>
    <property type="project" value="UniProtKB-ARBA"/>
</dbReference>
<proteinExistence type="predicted"/>
<feature type="domain" description="Schlafen AlbA-2" evidence="1">
    <location>
        <begin position="3"/>
        <end position="120"/>
    </location>
</feature>
<dbReference type="Gene3D" id="1.10.10.10">
    <property type="entry name" value="Winged helix-like DNA-binding domain superfamily/Winged helix DNA-binding domain"/>
    <property type="match status" value="1"/>
</dbReference>
<evidence type="ECO:0000313" key="3">
    <source>
        <dbReference type="Proteomes" id="UP000285211"/>
    </source>
</evidence>
<dbReference type="PANTHER" id="PTHR30595:SF6">
    <property type="entry name" value="SCHLAFEN ALBA-2 DOMAIN-CONTAINING PROTEIN"/>
    <property type="match status" value="1"/>
</dbReference>
<dbReference type="AlphaFoldDB" id="A0A3S2XLX2"/>
<dbReference type="OrthoDB" id="9807907at2"/>
<dbReference type="Gene3D" id="3.30.565.60">
    <property type="match status" value="1"/>
</dbReference>
<dbReference type="InterPro" id="IPR038461">
    <property type="entry name" value="Schlafen_AlbA_2_dom_sf"/>
</dbReference>
<organism evidence="2 3">
    <name type="scientific">Flavobacterium sufflavum</name>
    <dbReference type="NCBI Taxonomy" id="1921138"/>
    <lineage>
        <taxon>Bacteria</taxon>
        <taxon>Pseudomonadati</taxon>
        <taxon>Bacteroidota</taxon>
        <taxon>Flavobacteriia</taxon>
        <taxon>Flavobacteriales</taxon>
        <taxon>Flavobacteriaceae</taxon>
        <taxon>Flavobacterium</taxon>
    </lineage>
</organism>
<dbReference type="InterPro" id="IPR036390">
    <property type="entry name" value="WH_DNA-bd_sf"/>
</dbReference>
<dbReference type="Pfam" id="PF04326">
    <property type="entry name" value="SLFN_AlbA_2"/>
    <property type="match status" value="1"/>
</dbReference>
<dbReference type="InterPro" id="IPR038475">
    <property type="entry name" value="RecG_C_sf"/>
</dbReference>
<gene>
    <name evidence="2" type="ORF">EOD40_00655</name>
</gene>
<dbReference type="InterPro" id="IPR011991">
    <property type="entry name" value="ArsR-like_HTH"/>
</dbReference>
<comment type="caution">
    <text evidence="2">The sequence shown here is derived from an EMBL/GenBank/DDBJ whole genome shotgun (WGS) entry which is preliminary data.</text>
</comment>
<dbReference type="InterPro" id="IPR007421">
    <property type="entry name" value="Schlafen_AlbA_2_dom"/>
</dbReference>
<dbReference type="PANTHER" id="PTHR30595">
    <property type="entry name" value="GLPR-RELATED TRANSCRIPTIONAL REPRESSOR"/>
    <property type="match status" value="1"/>
</dbReference>
<dbReference type="CDD" id="cd00090">
    <property type="entry name" value="HTH_ARSR"/>
    <property type="match status" value="1"/>
</dbReference>
<dbReference type="Pfam" id="PF13412">
    <property type="entry name" value="HTH_24"/>
    <property type="match status" value="1"/>
</dbReference>
<dbReference type="Proteomes" id="UP000285211">
    <property type="component" value="Unassembled WGS sequence"/>
</dbReference>
<dbReference type="SUPFAM" id="SSF46785">
    <property type="entry name" value="Winged helix' DNA-binding domain"/>
    <property type="match status" value="1"/>
</dbReference>
<evidence type="ECO:0000313" key="2">
    <source>
        <dbReference type="EMBL" id="RVT79654.1"/>
    </source>
</evidence>
<dbReference type="InterPro" id="IPR036388">
    <property type="entry name" value="WH-like_DNA-bd_sf"/>
</dbReference>
<dbReference type="Gene3D" id="3.30.950.30">
    <property type="entry name" value="Schlafen, AAA domain"/>
    <property type="match status" value="1"/>
</dbReference>